<sequence length="258" mass="28523">MRLVLRYHAHVESSKSDERSEDLDDVESGSTGARAYLNLIVDLRRSAAAGDRVVHGLGVLPAETVNPADFIDVGLKTATNLITVRLRRDNLYLIGYLPSYRSRWYEFSDTHLIEGSEPLPHDGHYTTLEKKADASRRDIALGFGPTEGAIDALAQQGAPSSVKTHARSLIILIETISEAMRSTVACEFIRSKWELGKAEKPTLRIVTLENSWDDISKAIMENHTVTDRSIAIYIKEGTETPTLQDCVNVIGVLLRGGH</sequence>
<comment type="caution">
    <text evidence="1">The sequence shown here is derived from an EMBL/GenBank/DDBJ whole genome shotgun (WGS) entry which is preliminary data.</text>
</comment>
<dbReference type="AlphaFoldDB" id="A0A7C8NEJ5"/>
<protein>
    <submittedName>
        <fullName evidence="1">Uncharacterized protein</fullName>
    </submittedName>
</protein>
<accession>A0A7C8NEJ5</accession>
<dbReference type="SUPFAM" id="SSF56371">
    <property type="entry name" value="Ribosome inactivating proteins (RIP)"/>
    <property type="match status" value="1"/>
</dbReference>
<dbReference type="GO" id="GO:0017148">
    <property type="term" value="P:negative regulation of translation"/>
    <property type="evidence" value="ECO:0007669"/>
    <property type="project" value="InterPro"/>
</dbReference>
<dbReference type="GO" id="GO:0030598">
    <property type="term" value="F:rRNA N-glycosylase activity"/>
    <property type="evidence" value="ECO:0007669"/>
    <property type="project" value="InterPro"/>
</dbReference>
<dbReference type="PANTHER" id="PTHR33453:SF34">
    <property type="entry name" value="RIBOSOME-INACTIVATING PROTEIN"/>
    <property type="match status" value="1"/>
</dbReference>
<evidence type="ECO:0000313" key="1">
    <source>
        <dbReference type="EMBL" id="KAF3123313.1"/>
    </source>
</evidence>
<dbReference type="EMBL" id="WIQZ01000111">
    <property type="protein sequence ID" value="KAF3123313.1"/>
    <property type="molecule type" value="Genomic_DNA"/>
</dbReference>
<dbReference type="InterPro" id="IPR036041">
    <property type="entry name" value="Ribosome-inact_prot_sf"/>
</dbReference>
<dbReference type="InterPro" id="IPR016138">
    <property type="entry name" value="Ribosome_inactivat_prot_sub1"/>
</dbReference>
<name>A0A7C8NEJ5_ORBOL</name>
<dbReference type="Proteomes" id="UP000480548">
    <property type="component" value="Unassembled WGS sequence"/>
</dbReference>
<dbReference type="PANTHER" id="PTHR33453">
    <property type="match status" value="1"/>
</dbReference>
<dbReference type="InterPro" id="IPR001574">
    <property type="entry name" value="Ribosome_inactivat_prot"/>
</dbReference>
<organism evidence="1 2">
    <name type="scientific">Orbilia oligospora</name>
    <name type="common">Nematode-trapping fungus</name>
    <name type="synonym">Arthrobotrys oligospora</name>
    <dbReference type="NCBI Taxonomy" id="2813651"/>
    <lineage>
        <taxon>Eukaryota</taxon>
        <taxon>Fungi</taxon>
        <taxon>Dikarya</taxon>
        <taxon>Ascomycota</taxon>
        <taxon>Pezizomycotina</taxon>
        <taxon>Orbiliomycetes</taxon>
        <taxon>Orbiliales</taxon>
        <taxon>Orbiliaceae</taxon>
        <taxon>Orbilia</taxon>
    </lineage>
</organism>
<evidence type="ECO:0000313" key="2">
    <source>
        <dbReference type="Proteomes" id="UP000480548"/>
    </source>
</evidence>
<gene>
    <name evidence="1" type="ORF">TWF703_000934</name>
</gene>
<dbReference type="PRINTS" id="PR00396">
    <property type="entry name" value="SHIGARICIN"/>
</dbReference>
<reference evidence="1 2" key="1">
    <citation type="submission" date="2019-06" db="EMBL/GenBank/DDBJ databases">
        <authorList>
            <person name="Palmer J.M."/>
        </authorList>
    </citation>
    <scope>NUCLEOTIDE SEQUENCE [LARGE SCALE GENOMIC DNA]</scope>
    <source>
        <strain evidence="1 2">TWF703</strain>
    </source>
</reference>
<dbReference type="InterPro" id="IPR017989">
    <property type="entry name" value="Ribosome_inactivat_1/2"/>
</dbReference>
<dbReference type="Pfam" id="PF00161">
    <property type="entry name" value="RIP"/>
    <property type="match status" value="1"/>
</dbReference>
<dbReference type="Gene3D" id="3.40.420.10">
    <property type="entry name" value="Ricin (A subunit), domain 1"/>
    <property type="match status" value="1"/>
</dbReference>
<proteinExistence type="predicted"/>